<organism evidence="1">
    <name type="scientific">Anguilla anguilla</name>
    <name type="common">European freshwater eel</name>
    <name type="synonym">Muraena anguilla</name>
    <dbReference type="NCBI Taxonomy" id="7936"/>
    <lineage>
        <taxon>Eukaryota</taxon>
        <taxon>Metazoa</taxon>
        <taxon>Chordata</taxon>
        <taxon>Craniata</taxon>
        <taxon>Vertebrata</taxon>
        <taxon>Euteleostomi</taxon>
        <taxon>Actinopterygii</taxon>
        <taxon>Neopterygii</taxon>
        <taxon>Teleostei</taxon>
        <taxon>Anguilliformes</taxon>
        <taxon>Anguillidae</taxon>
        <taxon>Anguilla</taxon>
    </lineage>
</organism>
<sequence length="37" mass="4253">MNDYDLHTVSDSITAAKQDGLENIICQKYQHNTNRTN</sequence>
<accession>A0A0E9QNC9</accession>
<evidence type="ECO:0000313" key="1">
    <source>
        <dbReference type="EMBL" id="JAH17795.1"/>
    </source>
</evidence>
<reference evidence="1" key="2">
    <citation type="journal article" date="2015" name="Fish Shellfish Immunol.">
        <title>Early steps in the European eel (Anguilla anguilla)-Vibrio vulnificus interaction in the gills: Role of the RtxA13 toxin.</title>
        <authorList>
            <person name="Callol A."/>
            <person name="Pajuelo D."/>
            <person name="Ebbesson L."/>
            <person name="Teles M."/>
            <person name="MacKenzie S."/>
            <person name="Amaro C."/>
        </authorList>
    </citation>
    <scope>NUCLEOTIDE SEQUENCE</scope>
</reference>
<dbReference type="EMBL" id="GBXM01098292">
    <property type="protein sequence ID" value="JAH10285.1"/>
    <property type="molecule type" value="Transcribed_RNA"/>
</dbReference>
<name>A0A0E9QNC9_ANGAN</name>
<dbReference type="EMBL" id="GBXM01090782">
    <property type="protein sequence ID" value="JAH17795.1"/>
    <property type="molecule type" value="Transcribed_RNA"/>
</dbReference>
<proteinExistence type="predicted"/>
<dbReference type="AlphaFoldDB" id="A0A0E9QNC9"/>
<protein>
    <submittedName>
        <fullName evidence="1">Uncharacterized protein</fullName>
    </submittedName>
</protein>
<reference evidence="1" key="1">
    <citation type="submission" date="2014-11" db="EMBL/GenBank/DDBJ databases">
        <authorList>
            <person name="Amaro Gonzalez C."/>
        </authorList>
    </citation>
    <scope>NUCLEOTIDE SEQUENCE</scope>
</reference>